<evidence type="ECO:0000259" key="2">
    <source>
        <dbReference type="Pfam" id="PF17761"/>
    </source>
</evidence>
<dbReference type="PANTHER" id="PTHR30547">
    <property type="entry name" value="UNCHARACTERIZED PROTEIN YHCG-RELATED"/>
    <property type="match status" value="1"/>
</dbReference>
<dbReference type="Pfam" id="PF06250">
    <property type="entry name" value="YhcG_C"/>
    <property type="match status" value="1"/>
</dbReference>
<accession>A0AAW6FGP9</accession>
<feature type="domain" description="YhcG N-terminal" evidence="2">
    <location>
        <begin position="21"/>
        <end position="67"/>
    </location>
</feature>
<organism evidence="3 4">
    <name type="scientific">Odoribacter splanchnicus</name>
    <dbReference type="NCBI Taxonomy" id="28118"/>
    <lineage>
        <taxon>Bacteria</taxon>
        <taxon>Pseudomonadati</taxon>
        <taxon>Bacteroidota</taxon>
        <taxon>Bacteroidia</taxon>
        <taxon>Bacteroidales</taxon>
        <taxon>Odoribacteraceae</taxon>
        <taxon>Odoribacter</taxon>
    </lineage>
</organism>
<comment type="caution">
    <text evidence="3">The sequence shown here is derived from an EMBL/GenBank/DDBJ whole genome shotgun (WGS) entry which is preliminary data.</text>
</comment>
<evidence type="ECO:0000313" key="4">
    <source>
        <dbReference type="Proteomes" id="UP001212263"/>
    </source>
</evidence>
<gene>
    <name evidence="3" type="ORF">PN645_04635</name>
</gene>
<dbReference type="Gene3D" id="3.40.1350.10">
    <property type="match status" value="1"/>
</dbReference>
<reference evidence="3" key="1">
    <citation type="submission" date="2023-01" db="EMBL/GenBank/DDBJ databases">
        <title>Human gut microbiome strain richness.</title>
        <authorList>
            <person name="Chen-Liaw A."/>
        </authorList>
    </citation>
    <scope>NUCLEOTIDE SEQUENCE</scope>
    <source>
        <strain evidence="3">RTP21484st1_B7_RTP21484_190118</strain>
    </source>
</reference>
<dbReference type="InterPro" id="IPR011856">
    <property type="entry name" value="tRNA_endonuc-like_dom_sf"/>
</dbReference>
<protein>
    <submittedName>
        <fullName evidence="3">PDDEXK nuclease domain-containing protein</fullName>
    </submittedName>
</protein>
<dbReference type="RefSeq" id="WP_254887597.1">
    <property type="nucleotide sequence ID" value="NZ_JAHONW010000025.1"/>
</dbReference>
<dbReference type="EMBL" id="JAQMRD010000004">
    <property type="protein sequence ID" value="MDB9222293.1"/>
    <property type="molecule type" value="Genomic_DNA"/>
</dbReference>
<name>A0AAW6FGP9_9BACT</name>
<dbReference type="InterPro" id="IPR009362">
    <property type="entry name" value="YhcG_C"/>
</dbReference>
<evidence type="ECO:0000259" key="1">
    <source>
        <dbReference type="Pfam" id="PF06250"/>
    </source>
</evidence>
<dbReference type="InterPro" id="IPR041527">
    <property type="entry name" value="YhcG_N"/>
</dbReference>
<dbReference type="InterPro" id="IPR053148">
    <property type="entry name" value="PD-DEXK-like_domain"/>
</dbReference>
<dbReference type="Pfam" id="PF17761">
    <property type="entry name" value="DUF1016_N"/>
    <property type="match status" value="1"/>
</dbReference>
<sequence>METEIKYPILQGGILPFWTPSLNWSHYYEILKLDNELERSFYVKECEKQHWSVRELKRQMNSMLFHRIALSKDKEGVLKLAECGNEVQKPEDIIRDPFVLEFAGLPDINHYDENDLEKSLVSNLGQFLLGRGFAFIGQQYRFSIAGRHYYVDLVFYHVILKTYVLIDLKRNEVQHEDIGQMNFYLNYFCNEVCTDGDNAPIGIVLGATADKMTMEYAMGSISNQLFVSRYQLYLPDRKLFEDELWRIMKKQELEKEEREDERYE</sequence>
<dbReference type="Proteomes" id="UP001212263">
    <property type="component" value="Unassembled WGS sequence"/>
</dbReference>
<dbReference type="AlphaFoldDB" id="A0AAW6FGP9"/>
<feature type="domain" description="YhcG PDDEXK nuclease" evidence="1">
    <location>
        <begin position="92"/>
        <end position="241"/>
    </location>
</feature>
<evidence type="ECO:0000313" key="3">
    <source>
        <dbReference type="EMBL" id="MDB9222293.1"/>
    </source>
</evidence>
<dbReference type="PANTHER" id="PTHR30547:SF5">
    <property type="entry name" value="NUCLEASE YHCG-RELATED"/>
    <property type="match status" value="1"/>
</dbReference>
<proteinExistence type="predicted"/>
<dbReference type="GO" id="GO:0003676">
    <property type="term" value="F:nucleic acid binding"/>
    <property type="evidence" value="ECO:0007669"/>
    <property type="project" value="InterPro"/>
</dbReference>